<dbReference type="GO" id="GO:0006783">
    <property type="term" value="P:heme biosynthetic process"/>
    <property type="evidence" value="ECO:0007669"/>
    <property type="project" value="UniProtKB-UniRule"/>
</dbReference>
<name>A0A4U6QMY8_9ACTN</name>
<dbReference type="OrthoDB" id="9776380at2"/>
<keyword evidence="10" id="KW-1185">Reference proteome</keyword>
<dbReference type="UniPathway" id="UPA00252"/>
<dbReference type="CDD" id="cd00419">
    <property type="entry name" value="Ferrochelatase_C"/>
    <property type="match status" value="1"/>
</dbReference>
<proteinExistence type="inferred from homology"/>
<dbReference type="GO" id="GO:0005737">
    <property type="term" value="C:cytoplasm"/>
    <property type="evidence" value="ECO:0007669"/>
    <property type="project" value="UniProtKB-SubCell"/>
</dbReference>
<evidence type="ECO:0000313" key="10">
    <source>
        <dbReference type="Proteomes" id="UP000306985"/>
    </source>
</evidence>
<accession>A0A4U6QMY8</accession>
<feature type="binding site" evidence="7">
    <location>
        <position position="202"/>
    </location>
    <ligand>
        <name>Fe(2+)</name>
        <dbReference type="ChEBI" id="CHEBI:29033"/>
    </ligand>
</feature>
<dbReference type="GO" id="GO:0046872">
    <property type="term" value="F:metal ion binding"/>
    <property type="evidence" value="ECO:0007669"/>
    <property type="project" value="UniProtKB-KW"/>
</dbReference>
<comment type="caution">
    <text evidence="7">Lacks conserved residue(s) required for the propagation of feature annotation.</text>
</comment>
<comment type="pathway">
    <text evidence="1 7">Porphyrin-containing compound metabolism; protoheme biosynthesis.</text>
</comment>
<dbReference type="InterPro" id="IPR001015">
    <property type="entry name" value="Ferrochelatase"/>
</dbReference>
<dbReference type="Pfam" id="PF00762">
    <property type="entry name" value="Ferrochelatase"/>
    <property type="match status" value="1"/>
</dbReference>
<evidence type="ECO:0000313" key="9">
    <source>
        <dbReference type="EMBL" id="TKV61392.1"/>
    </source>
</evidence>
<keyword evidence="4 7" id="KW-0456">Lyase</keyword>
<evidence type="ECO:0000256" key="3">
    <source>
        <dbReference type="ARBA" id="ARBA00023133"/>
    </source>
</evidence>
<dbReference type="SUPFAM" id="SSF53800">
    <property type="entry name" value="Chelatase"/>
    <property type="match status" value="1"/>
</dbReference>
<comment type="caution">
    <text evidence="9">The sequence shown here is derived from an EMBL/GenBank/DDBJ whole genome shotgun (WGS) entry which is preliminary data.</text>
</comment>
<dbReference type="InterPro" id="IPR033644">
    <property type="entry name" value="Ferrochelatase_C"/>
</dbReference>
<protein>
    <recommendedName>
        <fullName evidence="7">Coproporphyrin III ferrochelatase</fullName>
        <ecNumber evidence="7">4.99.1.9</ecNumber>
    </recommendedName>
</protein>
<dbReference type="Gene3D" id="3.40.50.1400">
    <property type="match status" value="2"/>
</dbReference>
<dbReference type="PANTHER" id="PTHR11108">
    <property type="entry name" value="FERROCHELATASE"/>
    <property type="match status" value="1"/>
</dbReference>
<gene>
    <name evidence="7" type="primary">cpfC</name>
    <name evidence="9" type="ORF">FDO65_07335</name>
</gene>
<feature type="binding site" evidence="7">
    <location>
        <position position="70"/>
    </location>
    <ligand>
        <name>Fe-coproporphyrin III</name>
        <dbReference type="ChEBI" id="CHEBI:68438"/>
    </ligand>
</feature>
<dbReference type="PANTHER" id="PTHR11108:SF1">
    <property type="entry name" value="FERROCHELATASE, MITOCHONDRIAL"/>
    <property type="match status" value="1"/>
</dbReference>
<keyword evidence="3 7" id="KW-0350">Heme biosynthesis</keyword>
<comment type="subcellular location">
    <subcellularLocation>
        <location evidence="7">Cytoplasm</location>
    </subcellularLocation>
</comment>
<evidence type="ECO:0000256" key="2">
    <source>
        <dbReference type="ARBA" id="ARBA00023004"/>
    </source>
</evidence>
<sequence>MSTVASTQPAEGTADPTRPGYDAILLAGFGGPEGPDDVMPFLRNVTRGRGIPDERLVEVSHHYQALGGRSPINEQNRALRAALETELQRRGVDTPVLWGNRNWAPYLSDVVTEAAAAGQIRLLGLATSAYSSYSSCRQYREDFGRALADTGLVGRVRIDKVSPYFAVRGFVEPFVDDTAAALRSAAEAGLSPADVRVIFTTHSIPNTMADTSGSASLGDHQPGGAYVTQHLAVARTVLDGVARQLPETEGIGWQLVYQSRSGPPSVPWLDPDINDVIEGLAGEGVKGVVVVPIGFVSDHVEVIWDLDHEAAETAQEHGLWFARVPTPGTDPRFVAALADLLVRRLDGSDPADDAPGGRVVAATARPDFCAPACCVNARVRRPTTAAQDSAVDWDGLDVRPAQLVASGIPGVAAS</sequence>
<keyword evidence="7" id="KW-0963">Cytoplasm</keyword>
<dbReference type="InterPro" id="IPR033659">
    <property type="entry name" value="Ferrochelatase_N"/>
</dbReference>
<dbReference type="RefSeq" id="WP_137448696.1">
    <property type="nucleotide sequence ID" value="NZ_SZZH01000001.1"/>
</dbReference>
<keyword evidence="2 7" id="KW-0408">Iron</keyword>
<comment type="catalytic activity">
    <reaction evidence="6">
        <text>Fe-coproporphyrin III + 2 H(+) = coproporphyrin III + Fe(2+)</text>
        <dbReference type="Rhea" id="RHEA:49572"/>
        <dbReference type="ChEBI" id="CHEBI:15378"/>
        <dbReference type="ChEBI" id="CHEBI:29033"/>
        <dbReference type="ChEBI" id="CHEBI:68438"/>
        <dbReference type="ChEBI" id="CHEBI:131725"/>
        <dbReference type="EC" id="4.99.1.9"/>
    </reaction>
    <physiologicalReaction direction="right-to-left" evidence="6">
        <dbReference type="Rhea" id="RHEA:49574"/>
    </physiologicalReaction>
</comment>
<comment type="similarity">
    <text evidence="7 8">Belongs to the ferrochelatase family.</text>
</comment>
<evidence type="ECO:0000256" key="4">
    <source>
        <dbReference type="ARBA" id="ARBA00023239"/>
    </source>
</evidence>
<evidence type="ECO:0000256" key="5">
    <source>
        <dbReference type="ARBA" id="ARBA00023244"/>
    </source>
</evidence>
<feature type="binding site" evidence="7">
    <location>
        <position position="301"/>
    </location>
    <ligand>
        <name>Fe(2+)</name>
        <dbReference type="ChEBI" id="CHEBI:29033"/>
    </ligand>
</feature>
<comment type="function">
    <text evidence="7">Involved in coproporphyrin-dependent heme b biosynthesis. Catalyzes the insertion of ferrous iron into coproporphyrin III to form Fe-coproporphyrin III.</text>
</comment>
<evidence type="ECO:0000256" key="1">
    <source>
        <dbReference type="ARBA" id="ARBA00004744"/>
    </source>
</evidence>
<dbReference type="AlphaFoldDB" id="A0A4U6QMY8"/>
<dbReference type="CDD" id="cd03411">
    <property type="entry name" value="Ferrochelatase_N"/>
    <property type="match status" value="1"/>
</dbReference>
<feature type="binding site" evidence="7">
    <location>
        <position position="139"/>
    </location>
    <ligand>
        <name>Fe-coproporphyrin III</name>
        <dbReference type="ChEBI" id="CHEBI:68438"/>
    </ligand>
</feature>
<organism evidence="9 10">
    <name type="scientific">Nakamurella flava</name>
    <dbReference type="NCBI Taxonomy" id="2576308"/>
    <lineage>
        <taxon>Bacteria</taxon>
        <taxon>Bacillati</taxon>
        <taxon>Actinomycetota</taxon>
        <taxon>Actinomycetes</taxon>
        <taxon>Nakamurellales</taxon>
        <taxon>Nakamurellaceae</taxon>
        <taxon>Nakamurella</taxon>
    </lineage>
</organism>
<dbReference type="GO" id="GO:0004325">
    <property type="term" value="F:ferrochelatase activity"/>
    <property type="evidence" value="ECO:0007669"/>
    <property type="project" value="UniProtKB-UniRule"/>
</dbReference>
<evidence type="ECO:0000256" key="6">
    <source>
        <dbReference type="ARBA" id="ARBA00024536"/>
    </source>
</evidence>
<dbReference type="EMBL" id="SZZH01000001">
    <property type="protein sequence ID" value="TKV61392.1"/>
    <property type="molecule type" value="Genomic_DNA"/>
</dbReference>
<dbReference type="Proteomes" id="UP000306985">
    <property type="component" value="Unassembled WGS sequence"/>
</dbReference>
<reference evidence="9 10" key="1">
    <citation type="submission" date="2019-05" db="EMBL/GenBank/DDBJ databases">
        <title>Nakamurella sp. N5BH11, whole genome shotgun sequence.</title>
        <authorList>
            <person name="Tuo L."/>
        </authorList>
    </citation>
    <scope>NUCLEOTIDE SEQUENCE [LARGE SCALE GENOMIC DNA]</scope>
    <source>
        <strain evidence="9 10">N5BH11</strain>
    </source>
</reference>
<dbReference type="HAMAP" id="MF_00323">
    <property type="entry name" value="Ferrochelatase"/>
    <property type="match status" value="1"/>
</dbReference>
<dbReference type="NCBIfam" id="NF000689">
    <property type="entry name" value="PRK00035.2-1"/>
    <property type="match status" value="1"/>
</dbReference>
<evidence type="ECO:0000256" key="8">
    <source>
        <dbReference type="RuleBase" id="RU004185"/>
    </source>
</evidence>
<keyword evidence="5 7" id="KW-0627">Porphyrin biosynthesis</keyword>
<keyword evidence="7" id="KW-0479">Metal-binding</keyword>
<evidence type="ECO:0000256" key="7">
    <source>
        <dbReference type="HAMAP-Rule" id="MF_00323"/>
    </source>
</evidence>
<dbReference type="EC" id="4.99.1.9" evidence="7"/>